<accession>A0A3F3GXW2</accession>
<evidence type="ECO:0000313" key="5">
    <source>
        <dbReference type="EMBL" id="GAP03456.1"/>
    </source>
</evidence>
<feature type="chain" id="PRO_5039354172" description="DUF1542 domain-containing protein" evidence="3">
    <location>
        <begin position="29"/>
        <end position="431"/>
    </location>
</feature>
<name>A0A3F3GXW2_9LACO</name>
<feature type="domain" description="DUF1542" evidence="4">
    <location>
        <begin position="354"/>
        <end position="420"/>
    </location>
</feature>
<sequence>MASSRVHYKMYKKGKALVFCSIATIAIASVVTSIDTSNSYASADEVSLTNNTENSSDNTTTTVPFDQSLLPLNTYNYDQIENLSLSEANQMAASRFFYANFKSWYRSGNDWGDDRSQDIVGSATATFGPSQYSSSPKSGHSFAFNSPDDNSGVQWSANLMPNTNYTLNFASLGFGISNPNARIVILDASGKTLASMTNLKTGDMDVQNLKFSTGSTPDTNDMYSRITVQILGKFEKQQLNGDISATANTPVISPETKSGTKKYYKVSDYTNQKLSSIIMGKNHDSVYQFEDTANNNSRIVPTYSGYTDQTIDENSISDVSQTFNFTAQSPQKWGVTGGSASYAVVLLNDVKVTNDLENEANKITANINGDSNLTSEEKNQQLAALNLALSNAKTAVSNANTDTEMASAKNDGISNIDAAHQPGTSLDDQKA</sequence>
<keyword evidence="6" id="KW-1185">Reference proteome</keyword>
<feature type="non-terminal residue" evidence="5">
    <location>
        <position position="431"/>
    </location>
</feature>
<dbReference type="Pfam" id="PF07564">
    <property type="entry name" value="DUF1542"/>
    <property type="match status" value="1"/>
</dbReference>
<evidence type="ECO:0000256" key="2">
    <source>
        <dbReference type="SAM" id="MobiDB-lite"/>
    </source>
</evidence>
<dbReference type="Pfam" id="PF19258">
    <property type="entry name" value="KxYKxGKxW_sig"/>
    <property type="match status" value="1"/>
</dbReference>
<dbReference type="InterPro" id="IPR022263">
    <property type="entry name" value="KxYKxGKxW"/>
</dbReference>
<dbReference type="AlphaFoldDB" id="A0A3F3GXW2"/>
<dbReference type="RefSeq" id="WP_114666330.1">
    <property type="nucleotide sequence ID" value="NZ_DF968075.1"/>
</dbReference>
<dbReference type="InterPro" id="IPR011439">
    <property type="entry name" value="DUF1542"/>
</dbReference>
<evidence type="ECO:0000256" key="3">
    <source>
        <dbReference type="SAM" id="SignalP"/>
    </source>
</evidence>
<evidence type="ECO:0000256" key="1">
    <source>
        <dbReference type="ARBA" id="ARBA00022729"/>
    </source>
</evidence>
<organism evidence="5 6">
    <name type="scientific">Fructobacillus pseudoficulneus</name>
    <dbReference type="NCBI Taxonomy" id="220714"/>
    <lineage>
        <taxon>Bacteria</taxon>
        <taxon>Bacillati</taxon>
        <taxon>Bacillota</taxon>
        <taxon>Bacilli</taxon>
        <taxon>Lactobacillales</taxon>
        <taxon>Lactobacillaceae</taxon>
        <taxon>Fructobacillus</taxon>
    </lineage>
</organism>
<evidence type="ECO:0000259" key="4">
    <source>
        <dbReference type="Pfam" id="PF07564"/>
    </source>
</evidence>
<feature type="region of interest" description="Disordered" evidence="2">
    <location>
        <begin position="408"/>
        <end position="431"/>
    </location>
</feature>
<dbReference type="NCBIfam" id="TIGR03715">
    <property type="entry name" value="KxYKxGKxW"/>
    <property type="match status" value="1"/>
</dbReference>
<protein>
    <recommendedName>
        <fullName evidence="4">DUF1542 domain-containing protein</fullName>
    </recommendedName>
</protein>
<reference evidence="5 6" key="1">
    <citation type="journal article" date="2015" name="BMC Genomics">
        <title>Comparative genomics of Fructobacillus spp. and Leuconostoc spp. reveals niche-specific evolution of Fructobacillus spp.</title>
        <authorList>
            <person name="Endo A."/>
            <person name="Tanizawa Y."/>
            <person name="Tanaka N."/>
            <person name="Maeno S."/>
            <person name="Kumar H."/>
            <person name="Shiwa Y."/>
            <person name="Okada S."/>
            <person name="Yoshikawa H."/>
            <person name="Dicks L."/>
            <person name="Nakagawa J."/>
            <person name="Arita M."/>
        </authorList>
    </citation>
    <scope>NUCLEOTIDE SEQUENCE [LARGE SCALE GENOMIC DNA]</scope>
    <source>
        <strain evidence="5 6">DSM 15468</strain>
    </source>
</reference>
<keyword evidence="1 3" id="KW-0732">Signal</keyword>
<evidence type="ECO:0000313" key="6">
    <source>
        <dbReference type="Proteomes" id="UP000061227"/>
    </source>
</evidence>
<gene>
    <name evidence="5" type="ORF">FPFC_130010</name>
</gene>
<proteinExistence type="predicted"/>
<feature type="compositionally biased region" description="Polar residues" evidence="2">
    <location>
        <begin position="422"/>
        <end position="431"/>
    </location>
</feature>
<feature type="signal peptide" evidence="3">
    <location>
        <begin position="1"/>
        <end position="28"/>
    </location>
</feature>
<dbReference type="EMBL" id="DF968075">
    <property type="protein sequence ID" value="GAP03456.1"/>
    <property type="molecule type" value="Genomic_DNA"/>
</dbReference>
<dbReference type="Proteomes" id="UP000061227">
    <property type="component" value="Unassembled WGS sequence"/>
</dbReference>